<reference evidence="2 3" key="1">
    <citation type="submission" date="2018-04" db="EMBL/GenBank/DDBJ databases">
        <title>Genome sequencing of Flavobacterium sp. HYN0048.</title>
        <authorList>
            <person name="Yi H."/>
            <person name="Baek C."/>
        </authorList>
    </citation>
    <scope>NUCLEOTIDE SEQUENCE [LARGE SCALE GENOMIC DNA]</scope>
    <source>
        <strain evidence="2 3">HYN0048</strain>
    </source>
</reference>
<protein>
    <submittedName>
        <fullName evidence="2">Uncharacterized protein</fullName>
    </submittedName>
</protein>
<sequence length="79" mass="9136">MISRIKIIISKINIHIILFGLCTPRNSNPNVLRIKAFLQVGFYFISLFKRITDAARNQSKETKADKKVPHEGGFFRDCR</sequence>
<evidence type="ECO:0000256" key="1">
    <source>
        <dbReference type="SAM" id="MobiDB-lite"/>
    </source>
</evidence>
<feature type="region of interest" description="Disordered" evidence="1">
    <location>
        <begin position="59"/>
        <end position="79"/>
    </location>
</feature>
<evidence type="ECO:0000313" key="3">
    <source>
        <dbReference type="Proteomes" id="UP000244193"/>
    </source>
</evidence>
<dbReference type="AlphaFoldDB" id="A0A2S0RGA3"/>
<gene>
    <name evidence="2" type="ORF">HYN48_13205</name>
</gene>
<proteinExistence type="predicted"/>
<accession>A0A2S0RGA3</accession>
<dbReference type="EMBL" id="CP028811">
    <property type="protein sequence ID" value="AWA30957.1"/>
    <property type="molecule type" value="Genomic_DNA"/>
</dbReference>
<keyword evidence="3" id="KW-1185">Reference proteome</keyword>
<evidence type="ECO:0000313" key="2">
    <source>
        <dbReference type="EMBL" id="AWA30957.1"/>
    </source>
</evidence>
<dbReference type="Proteomes" id="UP000244193">
    <property type="component" value="Chromosome"/>
</dbReference>
<dbReference type="KEGG" id="fmg:HYN48_13205"/>
<organism evidence="2 3">
    <name type="scientific">Flavobacterium magnum</name>
    <dbReference type="NCBI Taxonomy" id="2162713"/>
    <lineage>
        <taxon>Bacteria</taxon>
        <taxon>Pseudomonadati</taxon>
        <taxon>Bacteroidota</taxon>
        <taxon>Flavobacteriia</taxon>
        <taxon>Flavobacteriales</taxon>
        <taxon>Flavobacteriaceae</taxon>
        <taxon>Flavobacterium</taxon>
    </lineage>
</organism>
<name>A0A2S0RGA3_9FLAO</name>